<dbReference type="Pfam" id="PF17137">
    <property type="entry name" value="DUF5110"/>
    <property type="match status" value="1"/>
</dbReference>
<organism evidence="9 10">
    <name type="scientific">Marinicrinis sediminis</name>
    <dbReference type="NCBI Taxonomy" id="1652465"/>
    <lineage>
        <taxon>Bacteria</taxon>
        <taxon>Bacillati</taxon>
        <taxon>Bacillota</taxon>
        <taxon>Bacilli</taxon>
        <taxon>Bacillales</taxon>
        <taxon>Paenibacillaceae</taxon>
    </lineage>
</organism>
<protein>
    <submittedName>
        <fullName evidence="9">TIM-barrel domain-containing protein</fullName>
    </submittedName>
</protein>
<dbReference type="Pfam" id="PF01055">
    <property type="entry name" value="Glyco_hydro_31_2nd"/>
    <property type="match status" value="1"/>
</dbReference>
<dbReference type="SUPFAM" id="SSF51011">
    <property type="entry name" value="Glycosyl hydrolase domain"/>
    <property type="match status" value="1"/>
</dbReference>
<dbReference type="InterPro" id="IPR048395">
    <property type="entry name" value="Glyco_hydro_31_C"/>
</dbReference>
<evidence type="ECO:0000313" key="10">
    <source>
        <dbReference type="Proteomes" id="UP001597497"/>
    </source>
</evidence>
<accession>A0ABW5RCZ4</accession>
<evidence type="ECO:0000259" key="6">
    <source>
        <dbReference type="Pfam" id="PF13802"/>
    </source>
</evidence>
<sequence>MQTSETIHPDKVLQDQADQKVQRTVGTVKQADKIKPHTYLLKGEHADVMLQFHQHAVIRVQLVFGKEPQWFTTPAIVKEASEMRGTETELSESDTQFLIRCGSLTAVIEKAEYALSVFKEKDGESEIVYGPAQFRWEHEKTPTLYHPKNEMSHFYGLGEKTGFLDKKEEKYTMWNMDVYDPHVPSIENLYVSIPFLVHFEYNRPVCGTFLDNPGKSVFDMRSYKEHYAIEIESGVLDTYLICADSLKDMITQYTALTGRMPMPPKWSIGYHQSRYSYMNQEEVLEIARTFKAKNIPLDVIHLDIHYMDEYRVFTWDKTRFPDPKKMMEELEEMGVKIVTIVDPGVKKDPNYPVYQEGIEQDLFCRNLEGDLFLGDVWPGTSAFPDFTSPRVREWWGNKHAGLLADGVSGIWNDMNEPSVFHNDSKTMDMDVVHEYDGNRRTHKEIHNLYGYYMSKGTFDGMKEQMEGKRPFVLTRSAYAGVQRFAAVWTGDNRSFWEHLQLSIPMVLNLGMSGVAFTGPDIGGFAHATNAELLTRWTQVGALFPFCRNHSAIDTPYQEPWRFGEEVEAICKTYIDLRYQLLPYMYTLFQEASQTGLPVMRPLLLEFEQDEQVFNLCDQFMLGSSLMTAPILRPSTEHRTVYLPAGEWIDFWTGERFSGGQHIMVHAPLSKLPLFVKAGSIIPMKVDGKLQLQVYGLNGEGRYQGRLYEDDGQTYAYEQGKCQEVNVTAQESGSTLQLAFEQVQSGYQQPDALLQVVVRFTDSKPLSVAGLSELAAEDVPLNREGWFFDEQNHDLVIQMKQLPDSLQVHK</sequence>
<evidence type="ECO:0000259" key="8">
    <source>
        <dbReference type="Pfam" id="PF21365"/>
    </source>
</evidence>
<dbReference type="SUPFAM" id="SSF74650">
    <property type="entry name" value="Galactose mutarotase-like"/>
    <property type="match status" value="1"/>
</dbReference>
<dbReference type="SUPFAM" id="SSF51445">
    <property type="entry name" value="(Trans)glycosidases"/>
    <property type="match status" value="1"/>
</dbReference>
<dbReference type="Pfam" id="PF21365">
    <property type="entry name" value="Glyco_hydro_31_3rd"/>
    <property type="match status" value="1"/>
</dbReference>
<keyword evidence="2 4" id="KW-0378">Hydrolase</keyword>
<comment type="caution">
    <text evidence="9">The sequence shown here is derived from an EMBL/GenBank/DDBJ whole genome shotgun (WGS) entry which is preliminary data.</text>
</comment>
<dbReference type="Gene3D" id="2.60.40.1760">
    <property type="entry name" value="glycosyl hydrolase (family 31)"/>
    <property type="match status" value="1"/>
</dbReference>
<dbReference type="InterPro" id="IPR013780">
    <property type="entry name" value="Glyco_hydro_b"/>
</dbReference>
<evidence type="ECO:0000259" key="5">
    <source>
        <dbReference type="Pfam" id="PF01055"/>
    </source>
</evidence>
<dbReference type="Gene3D" id="2.60.40.1180">
    <property type="entry name" value="Golgi alpha-mannosidase II"/>
    <property type="match status" value="2"/>
</dbReference>
<dbReference type="Gene3D" id="3.20.20.80">
    <property type="entry name" value="Glycosidases"/>
    <property type="match status" value="1"/>
</dbReference>
<dbReference type="InterPro" id="IPR030458">
    <property type="entry name" value="Glyco_hydro_31_AS"/>
</dbReference>
<keyword evidence="10" id="KW-1185">Reference proteome</keyword>
<name>A0ABW5RCZ4_9BACL</name>
<evidence type="ECO:0000256" key="4">
    <source>
        <dbReference type="RuleBase" id="RU361185"/>
    </source>
</evidence>
<feature type="domain" description="Glycoside hydrolase family 31 TIM barrel" evidence="5">
    <location>
        <begin position="261"/>
        <end position="587"/>
    </location>
</feature>
<feature type="domain" description="Glycosyl hydrolase family 31 C-terminal" evidence="8">
    <location>
        <begin position="595"/>
        <end position="681"/>
    </location>
</feature>
<dbReference type="PANTHER" id="PTHR22762:SF166">
    <property type="entry name" value="ALPHA-GLUCOSIDASE"/>
    <property type="match status" value="1"/>
</dbReference>
<reference evidence="10" key="1">
    <citation type="journal article" date="2019" name="Int. J. Syst. Evol. Microbiol.">
        <title>The Global Catalogue of Microorganisms (GCM) 10K type strain sequencing project: providing services to taxonomists for standard genome sequencing and annotation.</title>
        <authorList>
            <consortium name="The Broad Institute Genomics Platform"/>
            <consortium name="The Broad Institute Genome Sequencing Center for Infectious Disease"/>
            <person name="Wu L."/>
            <person name="Ma J."/>
        </authorList>
    </citation>
    <scope>NUCLEOTIDE SEQUENCE [LARGE SCALE GENOMIC DNA]</scope>
    <source>
        <strain evidence="10">KCTC 33676</strain>
    </source>
</reference>
<gene>
    <name evidence="9" type="ORF">ACFSUC_14095</name>
</gene>
<dbReference type="CDD" id="cd14752">
    <property type="entry name" value="GH31_N"/>
    <property type="match status" value="1"/>
</dbReference>
<evidence type="ECO:0000256" key="1">
    <source>
        <dbReference type="ARBA" id="ARBA00007806"/>
    </source>
</evidence>
<keyword evidence="3 4" id="KW-0326">Glycosidase</keyword>
<dbReference type="Proteomes" id="UP001597497">
    <property type="component" value="Unassembled WGS sequence"/>
</dbReference>
<feature type="domain" description="DUF5110" evidence="7">
    <location>
        <begin position="689"/>
        <end position="749"/>
    </location>
</feature>
<evidence type="ECO:0000313" key="9">
    <source>
        <dbReference type="EMBL" id="MFD2672694.1"/>
    </source>
</evidence>
<evidence type="ECO:0000256" key="3">
    <source>
        <dbReference type="ARBA" id="ARBA00023295"/>
    </source>
</evidence>
<dbReference type="PROSITE" id="PS00129">
    <property type="entry name" value="GLYCOSYL_HYDROL_F31_1"/>
    <property type="match status" value="1"/>
</dbReference>
<dbReference type="EMBL" id="JBHUMM010000043">
    <property type="protein sequence ID" value="MFD2672694.1"/>
    <property type="molecule type" value="Genomic_DNA"/>
</dbReference>
<comment type="similarity">
    <text evidence="1 4">Belongs to the glycosyl hydrolase 31 family.</text>
</comment>
<dbReference type="InterPro" id="IPR011013">
    <property type="entry name" value="Gal_mutarotase_sf_dom"/>
</dbReference>
<dbReference type="Pfam" id="PF13802">
    <property type="entry name" value="Gal_mutarotas_2"/>
    <property type="match status" value="1"/>
</dbReference>
<dbReference type="CDD" id="cd06604">
    <property type="entry name" value="GH31_glucosidase_II_MalA"/>
    <property type="match status" value="1"/>
</dbReference>
<dbReference type="PANTHER" id="PTHR22762">
    <property type="entry name" value="ALPHA-GLUCOSIDASE"/>
    <property type="match status" value="1"/>
</dbReference>
<dbReference type="InterPro" id="IPR000322">
    <property type="entry name" value="Glyco_hydro_31_TIM"/>
</dbReference>
<dbReference type="InterPro" id="IPR033403">
    <property type="entry name" value="DUF5110"/>
</dbReference>
<dbReference type="InterPro" id="IPR017853">
    <property type="entry name" value="GH"/>
</dbReference>
<proteinExistence type="inferred from homology"/>
<dbReference type="RefSeq" id="WP_379930260.1">
    <property type="nucleotide sequence ID" value="NZ_JBHUMM010000043.1"/>
</dbReference>
<evidence type="ECO:0000259" key="7">
    <source>
        <dbReference type="Pfam" id="PF17137"/>
    </source>
</evidence>
<dbReference type="InterPro" id="IPR025887">
    <property type="entry name" value="Glyco_hydro_31_N_dom"/>
</dbReference>
<evidence type="ECO:0000256" key="2">
    <source>
        <dbReference type="ARBA" id="ARBA00022801"/>
    </source>
</evidence>
<feature type="domain" description="Glycoside hydrolase family 31 N-terminal" evidence="6">
    <location>
        <begin position="49"/>
        <end position="219"/>
    </location>
</feature>